<evidence type="ECO:0000313" key="16">
    <source>
        <dbReference type="Proteomes" id="UP000199399"/>
    </source>
</evidence>
<dbReference type="EC" id="2.7.13.3" evidence="2"/>
<dbReference type="SMART" id="SM00091">
    <property type="entry name" value="PAS"/>
    <property type="match status" value="1"/>
</dbReference>
<dbReference type="InterPro" id="IPR005467">
    <property type="entry name" value="His_kinase_dom"/>
</dbReference>
<evidence type="ECO:0000256" key="9">
    <source>
        <dbReference type="ARBA" id="ARBA00059827"/>
    </source>
</evidence>
<proteinExistence type="predicted"/>
<dbReference type="InterPro" id="IPR003661">
    <property type="entry name" value="HisK_dim/P_dom"/>
</dbReference>
<dbReference type="RefSeq" id="WP_093743928.1">
    <property type="nucleotide sequence ID" value="NZ_FNBP01000013.1"/>
</dbReference>
<dbReference type="InterPro" id="IPR035965">
    <property type="entry name" value="PAS-like_dom_sf"/>
</dbReference>
<dbReference type="CDD" id="cd00130">
    <property type="entry name" value="PAS"/>
    <property type="match status" value="1"/>
</dbReference>
<accession>A0A1G7XU24</accession>
<dbReference type="Gene3D" id="3.30.450.20">
    <property type="entry name" value="PAS domain"/>
    <property type="match status" value="1"/>
</dbReference>
<keyword evidence="16" id="KW-1185">Reference proteome</keyword>
<dbReference type="Gene3D" id="1.10.287.130">
    <property type="match status" value="1"/>
</dbReference>
<dbReference type="Pfam" id="PF00512">
    <property type="entry name" value="HisKA"/>
    <property type="match status" value="1"/>
</dbReference>
<dbReference type="SMART" id="SM00448">
    <property type="entry name" value="REC"/>
    <property type="match status" value="1"/>
</dbReference>
<dbReference type="AlphaFoldDB" id="A0A1G7XU24"/>
<dbReference type="InterPro" id="IPR013767">
    <property type="entry name" value="PAS_fold"/>
</dbReference>
<evidence type="ECO:0000313" key="15">
    <source>
        <dbReference type="EMBL" id="SDG87240.1"/>
    </source>
</evidence>
<dbReference type="InterPro" id="IPR036097">
    <property type="entry name" value="HisK_dim/P_sf"/>
</dbReference>
<dbReference type="PROSITE" id="PS50110">
    <property type="entry name" value="RESPONSE_REGULATORY"/>
    <property type="match status" value="1"/>
</dbReference>
<evidence type="ECO:0000256" key="3">
    <source>
        <dbReference type="ARBA" id="ARBA00022553"/>
    </source>
</evidence>
<keyword evidence="6 15" id="KW-0418">Kinase</keyword>
<dbReference type="Gene3D" id="3.40.50.2300">
    <property type="match status" value="1"/>
</dbReference>
<dbReference type="Pfam" id="PF00989">
    <property type="entry name" value="PAS"/>
    <property type="match status" value="1"/>
</dbReference>
<dbReference type="EMBL" id="FNBP01000013">
    <property type="protein sequence ID" value="SDG87240.1"/>
    <property type="molecule type" value="Genomic_DNA"/>
</dbReference>
<dbReference type="GO" id="GO:0005524">
    <property type="term" value="F:ATP binding"/>
    <property type="evidence" value="ECO:0007669"/>
    <property type="project" value="UniProtKB-KW"/>
</dbReference>
<keyword evidence="3 11" id="KW-0597">Phosphoprotein</keyword>
<dbReference type="STRING" id="218672.SAMN04489759_11348"/>
<evidence type="ECO:0000256" key="6">
    <source>
        <dbReference type="ARBA" id="ARBA00022777"/>
    </source>
</evidence>
<dbReference type="InterPro" id="IPR036890">
    <property type="entry name" value="HATPase_C_sf"/>
</dbReference>
<dbReference type="SUPFAM" id="SSF55785">
    <property type="entry name" value="PYP-like sensor domain (PAS domain)"/>
    <property type="match status" value="1"/>
</dbReference>
<dbReference type="PROSITE" id="PS50112">
    <property type="entry name" value="PAS"/>
    <property type="match status" value="1"/>
</dbReference>
<feature type="domain" description="Histidine kinase" evidence="12">
    <location>
        <begin position="146"/>
        <end position="368"/>
    </location>
</feature>
<dbReference type="SUPFAM" id="SSF52172">
    <property type="entry name" value="CheY-like"/>
    <property type="match status" value="1"/>
</dbReference>
<dbReference type="InterPro" id="IPR003594">
    <property type="entry name" value="HATPase_dom"/>
</dbReference>
<keyword evidence="5" id="KW-0547">Nucleotide-binding</keyword>
<dbReference type="SMART" id="SM00387">
    <property type="entry name" value="HATPase_c"/>
    <property type="match status" value="1"/>
</dbReference>
<evidence type="ECO:0000259" key="12">
    <source>
        <dbReference type="PROSITE" id="PS50109"/>
    </source>
</evidence>
<dbReference type="FunFam" id="3.30.450.20:FF:000060">
    <property type="entry name" value="Sensor protein FixL"/>
    <property type="match status" value="1"/>
</dbReference>
<dbReference type="InterPro" id="IPR004358">
    <property type="entry name" value="Sig_transdc_His_kin-like_C"/>
</dbReference>
<evidence type="ECO:0000256" key="4">
    <source>
        <dbReference type="ARBA" id="ARBA00022679"/>
    </source>
</evidence>
<evidence type="ECO:0000256" key="5">
    <source>
        <dbReference type="ARBA" id="ARBA00022741"/>
    </source>
</evidence>
<dbReference type="CDD" id="cd00082">
    <property type="entry name" value="HisKA"/>
    <property type="match status" value="1"/>
</dbReference>
<dbReference type="InterPro" id="IPR011006">
    <property type="entry name" value="CheY-like_superfamily"/>
</dbReference>
<evidence type="ECO:0000259" key="13">
    <source>
        <dbReference type="PROSITE" id="PS50110"/>
    </source>
</evidence>
<protein>
    <recommendedName>
        <fullName evidence="10">Sensor protein FixL</fullName>
        <ecNumber evidence="2">2.7.13.3</ecNumber>
    </recommendedName>
</protein>
<dbReference type="GO" id="GO:0000155">
    <property type="term" value="F:phosphorelay sensor kinase activity"/>
    <property type="evidence" value="ECO:0007669"/>
    <property type="project" value="InterPro"/>
</dbReference>
<evidence type="ECO:0000256" key="11">
    <source>
        <dbReference type="PROSITE-ProRule" id="PRU00169"/>
    </source>
</evidence>
<dbReference type="Pfam" id="PF00072">
    <property type="entry name" value="Response_reg"/>
    <property type="match status" value="1"/>
</dbReference>
<dbReference type="GO" id="GO:0006355">
    <property type="term" value="P:regulation of DNA-templated transcription"/>
    <property type="evidence" value="ECO:0007669"/>
    <property type="project" value="InterPro"/>
</dbReference>
<dbReference type="Proteomes" id="UP000199399">
    <property type="component" value="Unassembled WGS sequence"/>
</dbReference>
<dbReference type="SMART" id="SM00388">
    <property type="entry name" value="HisKA"/>
    <property type="match status" value="1"/>
</dbReference>
<evidence type="ECO:0000256" key="10">
    <source>
        <dbReference type="ARBA" id="ARBA00070616"/>
    </source>
</evidence>
<evidence type="ECO:0000256" key="7">
    <source>
        <dbReference type="ARBA" id="ARBA00022840"/>
    </source>
</evidence>
<dbReference type="PRINTS" id="PR00344">
    <property type="entry name" value="BCTRLSENSOR"/>
</dbReference>
<dbReference type="PANTHER" id="PTHR43065:SF49">
    <property type="entry name" value="HISTIDINE KINASE"/>
    <property type="match status" value="1"/>
</dbReference>
<gene>
    <name evidence="15" type="ORF">SAMN04489759_11348</name>
</gene>
<keyword evidence="7" id="KW-0067">ATP-binding</keyword>
<reference evidence="16" key="1">
    <citation type="submission" date="2016-10" db="EMBL/GenBank/DDBJ databases">
        <authorList>
            <person name="Varghese N."/>
            <person name="Submissions S."/>
        </authorList>
    </citation>
    <scope>NUCLEOTIDE SEQUENCE [LARGE SCALE GENOMIC DNA]</scope>
    <source>
        <strain evidence="16">DSM 16477</strain>
    </source>
</reference>
<organism evidence="15 16">
    <name type="scientific">Sulfitobacter delicatus</name>
    <dbReference type="NCBI Taxonomy" id="218672"/>
    <lineage>
        <taxon>Bacteria</taxon>
        <taxon>Pseudomonadati</taxon>
        <taxon>Pseudomonadota</taxon>
        <taxon>Alphaproteobacteria</taxon>
        <taxon>Rhodobacterales</taxon>
        <taxon>Roseobacteraceae</taxon>
        <taxon>Sulfitobacter</taxon>
    </lineage>
</organism>
<comment type="catalytic activity">
    <reaction evidence="1">
        <text>ATP + protein L-histidine = ADP + protein N-phospho-L-histidine.</text>
        <dbReference type="EC" id="2.7.13.3"/>
    </reaction>
</comment>
<dbReference type="NCBIfam" id="TIGR00229">
    <property type="entry name" value="sensory_box"/>
    <property type="match status" value="1"/>
</dbReference>
<evidence type="ECO:0000259" key="14">
    <source>
        <dbReference type="PROSITE" id="PS50112"/>
    </source>
</evidence>
<dbReference type="Gene3D" id="3.30.565.10">
    <property type="entry name" value="Histidine kinase-like ATPase, C-terminal domain"/>
    <property type="match status" value="1"/>
</dbReference>
<feature type="modified residue" description="4-aspartylphosphate" evidence="11">
    <location>
        <position position="442"/>
    </location>
</feature>
<keyword evidence="4" id="KW-0808">Transferase</keyword>
<dbReference type="OrthoDB" id="9796100at2"/>
<dbReference type="Pfam" id="PF02518">
    <property type="entry name" value="HATPase_c"/>
    <property type="match status" value="1"/>
</dbReference>
<evidence type="ECO:0000256" key="8">
    <source>
        <dbReference type="ARBA" id="ARBA00023012"/>
    </source>
</evidence>
<dbReference type="PANTHER" id="PTHR43065">
    <property type="entry name" value="SENSOR HISTIDINE KINASE"/>
    <property type="match status" value="1"/>
</dbReference>
<feature type="domain" description="PAS" evidence="14">
    <location>
        <begin position="6"/>
        <end position="76"/>
    </location>
</feature>
<dbReference type="InterPro" id="IPR000014">
    <property type="entry name" value="PAS"/>
</dbReference>
<name>A0A1G7XU24_9RHOB</name>
<evidence type="ECO:0000256" key="1">
    <source>
        <dbReference type="ARBA" id="ARBA00000085"/>
    </source>
</evidence>
<dbReference type="InterPro" id="IPR001789">
    <property type="entry name" value="Sig_transdc_resp-reg_receiver"/>
</dbReference>
<feature type="domain" description="Response regulatory" evidence="13">
    <location>
        <begin position="392"/>
        <end position="507"/>
    </location>
</feature>
<dbReference type="PROSITE" id="PS50109">
    <property type="entry name" value="HIS_KIN"/>
    <property type="match status" value="1"/>
</dbReference>
<keyword evidence="8" id="KW-0902">Two-component regulatory system</keyword>
<evidence type="ECO:0000256" key="2">
    <source>
        <dbReference type="ARBA" id="ARBA00012438"/>
    </source>
</evidence>
<comment type="function">
    <text evidence="9">Putative oxygen sensor; modulates the activity of FixJ, a transcriptional activator of nitrogen fixation fixK gene. FixL probably acts as a kinase that phosphorylates FixJ.</text>
</comment>
<dbReference type="SUPFAM" id="SSF47384">
    <property type="entry name" value="Homodimeric domain of signal transducing histidine kinase"/>
    <property type="match status" value="1"/>
</dbReference>
<dbReference type="SUPFAM" id="SSF55874">
    <property type="entry name" value="ATPase domain of HSP90 chaperone/DNA topoisomerase II/histidine kinase"/>
    <property type="match status" value="1"/>
</dbReference>
<sequence>MKINDESPVLLALLDAAVDAMVVADHLGNIMRVNKAAAALFGHSADALVGQNVRILMPDAMASQHDGFLRHHLETGEKRIIGIGRDVEGLRADGSVFPLHLSVGRADISGEVAFVGIMHDLSRRKAAEEATARSQRMDAIGQMTGGIAHDFNNLLTVVIGNLELLEMSETSEMSGALISDALEAAEIGADLTSRLMAFARKSTLNAEVIDLNAEVSKAVAMLSRTIGAHIAVKTAFAGDLWQAKVDATQLQTAVLNIALNAQDAMPSGGKITLETRNMRLDDTYVAQEIGIDMGNYIRLSIADTGEGMSAETRTRAMEPFFSTKPVGQGTGLGLSMVYGFIKQSGGHIAIYSEVGKGTTISLYFPALEEITTRTSALGHQAERHDGIGAGLRVLLVEDDPMVLRLSETRVKALGFDCVTATTGDAAWEILQTRDDIEVVFTDLVMPGELSGHALATRVAETMPDLKILLTSGFSENILRGEEADYDFAILRKPYRQADLAKAFRTLLDS</sequence>